<protein>
    <submittedName>
        <fullName evidence="2">Uncharacterized protein</fullName>
    </submittedName>
</protein>
<sequence length="199" mass="21997">MDVADGSYVSSFFFLARPRPLFPSPRLLLTLVFSASHHFSSPPTPASARLRPPHRPPTAYTRLPGFPLPPRPPAATAASARLPGFLLPLPPPRAYALCLRPPPWPPATSARLPSFPPPQRAYARCLRPPSRRLRAPWSPTRQAEEKEERRSAPPRAYARRLPSLPPPPPASLASRRLRPPASARLRQINFSGTEKGREG</sequence>
<feature type="compositionally biased region" description="Low complexity" evidence="1">
    <location>
        <begin position="171"/>
        <end position="186"/>
    </location>
</feature>
<evidence type="ECO:0000313" key="3">
    <source>
        <dbReference type="Proteomes" id="UP000729402"/>
    </source>
</evidence>
<dbReference type="Proteomes" id="UP000729402">
    <property type="component" value="Unassembled WGS sequence"/>
</dbReference>
<feature type="compositionally biased region" description="Low complexity" evidence="1">
    <location>
        <begin position="153"/>
        <end position="162"/>
    </location>
</feature>
<evidence type="ECO:0000256" key="1">
    <source>
        <dbReference type="SAM" id="MobiDB-lite"/>
    </source>
</evidence>
<accession>A0A8J5VYZ8</accession>
<evidence type="ECO:0000313" key="2">
    <source>
        <dbReference type="EMBL" id="KAG8065269.1"/>
    </source>
</evidence>
<keyword evidence="3" id="KW-1185">Reference proteome</keyword>
<proteinExistence type="predicted"/>
<gene>
    <name evidence="2" type="ORF">GUJ93_ZPchr0004g39380</name>
</gene>
<feature type="compositionally biased region" description="Basic and acidic residues" evidence="1">
    <location>
        <begin position="142"/>
        <end position="151"/>
    </location>
</feature>
<reference evidence="2" key="1">
    <citation type="journal article" date="2021" name="bioRxiv">
        <title>Whole Genome Assembly and Annotation of Northern Wild Rice, Zizania palustris L., Supports a Whole Genome Duplication in the Zizania Genus.</title>
        <authorList>
            <person name="Haas M."/>
            <person name="Kono T."/>
            <person name="Macchietto M."/>
            <person name="Millas R."/>
            <person name="McGilp L."/>
            <person name="Shao M."/>
            <person name="Duquette J."/>
            <person name="Hirsch C.N."/>
            <person name="Kimball J."/>
        </authorList>
    </citation>
    <scope>NUCLEOTIDE SEQUENCE</scope>
    <source>
        <tissue evidence="2">Fresh leaf tissue</tissue>
    </source>
</reference>
<dbReference type="EMBL" id="JAAALK010000285">
    <property type="protein sequence ID" value="KAG8065269.1"/>
    <property type="molecule type" value="Genomic_DNA"/>
</dbReference>
<dbReference type="AlphaFoldDB" id="A0A8J5VYZ8"/>
<feature type="region of interest" description="Disordered" evidence="1">
    <location>
        <begin position="41"/>
        <end position="67"/>
    </location>
</feature>
<feature type="region of interest" description="Disordered" evidence="1">
    <location>
        <begin position="109"/>
        <end position="199"/>
    </location>
</feature>
<name>A0A8J5VYZ8_ZIZPA</name>
<reference evidence="2" key="2">
    <citation type="submission" date="2021-02" db="EMBL/GenBank/DDBJ databases">
        <authorList>
            <person name="Kimball J.A."/>
            <person name="Haas M.W."/>
            <person name="Macchietto M."/>
            <person name="Kono T."/>
            <person name="Duquette J."/>
            <person name="Shao M."/>
        </authorList>
    </citation>
    <scope>NUCLEOTIDE SEQUENCE</scope>
    <source>
        <tissue evidence="2">Fresh leaf tissue</tissue>
    </source>
</reference>
<organism evidence="2 3">
    <name type="scientific">Zizania palustris</name>
    <name type="common">Northern wild rice</name>
    <dbReference type="NCBI Taxonomy" id="103762"/>
    <lineage>
        <taxon>Eukaryota</taxon>
        <taxon>Viridiplantae</taxon>
        <taxon>Streptophyta</taxon>
        <taxon>Embryophyta</taxon>
        <taxon>Tracheophyta</taxon>
        <taxon>Spermatophyta</taxon>
        <taxon>Magnoliopsida</taxon>
        <taxon>Liliopsida</taxon>
        <taxon>Poales</taxon>
        <taxon>Poaceae</taxon>
        <taxon>BOP clade</taxon>
        <taxon>Oryzoideae</taxon>
        <taxon>Oryzeae</taxon>
        <taxon>Zizaniinae</taxon>
        <taxon>Zizania</taxon>
    </lineage>
</organism>
<comment type="caution">
    <text evidence="2">The sequence shown here is derived from an EMBL/GenBank/DDBJ whole genome shotgun (WGS) entry which is preliminary data.</text>
</comment>